<dbReference type="PANTHER" id="PTHR30290">
    <property type="entry name" value="PERIPLASMIC BINDING COMPONENT OF ABC TRANSPORTER"/>
    <property type="match status" value="1"/>
</dbReference>
<name>A0A1H4FMC0_9RHOB</name>
<dbReference type="SUPFAM" id="SSF53850">
    <property type="entry name" value="Periplasmic binding protein-like II"/>
    <property type="match status" value="1"/>
</dbReference>
<feature type="chain" id="PRO_5011736912" evidence="4">
    <location>
        <begin position="23"/>
        <end position="618"/>
    </location>
</feature>
<dbReference type="InterPro" id="IPR000914">
    <property type="entry name" value="SBP_5_dom"/>
</dbReference>
<dbReference type="STRING" id="89524.SAMN05444370_12513"/>
<dbReference type="AlphaFoldDB" id="A0A1H4FMC0"/>
<reference evidence="6 7" key="1">
    <citation type="submission" date="2016-10" db="EMBL/GenBank/DDBJ databases">
        <authorList>
            <person name="de Groot N.N."/>
        </authorList>
    </citation>
    <scope>NUCLEOTIDE SEQUENCE [LARGE SCALE GENOMIC DNA]</scope>
    <source>
        <strain evidence="6 7">DSM 15345</strain>
    </source>
</reference>
<dbReference type="Gene3D" id="3.40.190.10">
    <property type="entry name" value="Periplasmic binding protein-like II"/>
    <property type="match status" value="1"/>
</dbReference>
<proteinExistence type="inferred from homology"/>
<feature type="domain" description="Solute-binding protein family 5" evidence="5">
    <location>
        <begin position="112"/>
        <end position="523"/>
    </location>
</feature>
<dbReference type="GO" id="GO:1904680">
    <property type="term" value="F:peptide transmembrane transporter activity"/>
    <property type="evidence" value="ECO:0007669"/>
    <property type="project" value="TreeGrafter"/>
</dbReference>
<sequence>MSRLISALAAGALALAAASALWEAKADAVQVSHGLSAFGDLKYPPGFSHFDYVNPAAPKGGAIATTSVLANQTFDTLNAYTLRGDAPMGLAAPYNFVYDTLMTSAGDEPDAVYGLLASHAEYIPGGDWIIFELRPEARFADGSPVTAEDVAFSLKALKSDGADPRFRLSLVGLAGAEALAQRRVRVDFAEGAARRDLPMQAAGLPVFSKAWFEGRDFGEPTMEQPLGSGPYEVEQAEPGRAIVYRRRDDYWARDLPVNVGRWNFDEIRIEYYRDRSVIPQEIAAGNIDLHESFSSRAWATEFEFPAVRDGRVIKELIADDSPMSTQGFWINMRRDKFSDPRTRQALAMAFDFEWSNRALFYDLYVRTTSFFQNTAMEAEGAPGAAELALLEPFRDSLPPEVFGEPYTPPVTDGSGRNRRIMREASRLLEAAGWTQGPDGLLRDANGQTLSVELVNSSPAFERVINPYVENLRSLGVDASFRIIDQAQEQRRQKEFDYDLIVANLPGYPTPGNSLRNTYLSSSADQQGSYNLSGVADPAVDALVEAIIAAEDRESLTTAARALDRVLRSRHIWVANWHRPFHPTAWWDLFGRPETKPVFARGILDLWWRDPARTRTGEQ</sequence>
<evidence type="ECO:0000256" key="1">
    <source>
        <dbReference type="ARBA" id="ARBA00004418"/>
    </source>
</evidence>
<evidence type="ECO:0000256" key="3">
    <source>
        <dbReference type="ARBA" id="ARBA00022729"/>
    </source>
</evidence>
<dbReference type="EMBL" id="FNQM01000025">
    <property type="protein sequence ID" value="SEA98415.1"/>
    <property type="molecule type" value="Genomic_DNA"/>
</dbReference>
<evidence type="ECO:0000313" key="6">
    <source>
        <dbReference type="EMBL" id="SEA98415.1"/>
    </source>
</evidence>
<dbReference type="Proteomes" id="UP000198703">
    <property type="component" value="Unassembled WGS sequence"/>
</dbReference>
<feature type="signal peptide" evidence="4">
    <location>
        <begin position="1"/>
        <end position="22"/>
    </location>
</feature>
<dbReference type="OrthoDB" id="9803988at2"/>
<protein>
    <submittedName>
        <fullName evidence="6">Microcin C transport system substrate-binding protein</fullName>
    </submittedName>
</protein>
<keyword evidence="3 4" id="KW-0732">Signal</keyword>
<accession>A0A1H4FMC0</accession>
<dbReference type="GO" id="GO:0042884">
    <property type="term" value="P:microcin transport"/>
    <property type="evidence" value="ECO:0007669"/>
    <property type="project" value="TreeGrafter"/>
</dbReference>
<dbReference type="GO" id="GO:0043190">
    <property type="term" value="C:ATP-binding cassette (ABC) transporter complex"/>
    <property type="evidence" value="ECO:0007669"/>
    <property type="project" value="InterPro"/>
</dbReference>
<comment type="similarity">
    <text evidence="2">Belongs to the bacterial solute-binding protein 5 family.</text>
</comment>
<dbReference type="Pfam" id="PF00496">
    <property type="entry name" value="SBP_bac_5"/>
    <property type="match status" value="1"/>
</dbReference>
<dbReference type="PANTHER" id="PTHR30290:SF64">
    <property type="entry name" value="ABC TRANSPORTER PERIPLASMIC BINDING PROTEIN"/>
    <property type="match status" value="1"/>
</dbReference>
<dbReference type="Gene3D" id="3.10.105.10">
    <property type="entry name" value="Dipeptide-binding Protein, Domain 3"/>
    <property type="match status" value="1"/>
</dbReference>
<evidence type="ECO:0000256" key="2">
    <source>
        <dbReference type="ARBA" id="ARBA00005695"/>
    </source>
</evidence>
<gene>
    <name evidence="6" type="ORF">SAMN05444370_12513</name>
</gene>
<comment type="subcellular location">
    <subcellularLocation>
        <location evidence="1">Periplasm</location>
    </subcellularLocation>
</comment>
<dbReference type="GO" id="GO:0030288">
    <property type="term" value="C:outer membrane-bounded periplasmic space"/>
    <property type="evidence" value="ECO:0007669"/>
    <property type="project" value="TreeGrafter"/>
</dbReference>
<dbReference type="PIRSF" id="PIRSF002741">
    <property type="entry name" value="MppA"/>
    <property type="match status" value="1"/>
</dbReference>
<dbReference type="RefSeq" id="WP_093256153.1">
    <property type="nucleotide sequence ID" value="NZ_FNQM01000025.1"/>
</dbReference>
<keyword evidence="7" id="KW-1185">Reference proteome</keyword>
<evidence type="ECO:0000313" key="7">
    <source>
        <dbReference type="Proteomes" id="UP000198703"/>
    </source>
</evidence>
<dbReference type="InterPro" id="IPR030678">
    <property type="entry name" value="Peptide/Ni-bd"/>
</dbReference>
<evidence type="ECO:0000256" key="4">
    <source>
        <dbReference type="SAM" id="SignalP"/>
    </source>
</evidence>
<organism evidence="6 7">
    <name type="scientific">Rubrimonas cliftonensis</name>
    <dbReference type="NCBI Taxonomy" id="89524"/>
    <lineage>
        <taxon>Bacteria</taxon>
        <taxon>Pseudomonadati</taxon>
        <taxon>Pseudomonadota</taxon>
        <taxon>Alphaproteobacteria</taxon>
        <taxon>Rhodobacterales</taxon>
        <taxon>Paracoccaceae</taxon>
        <taxon>Rubrimonas</taxon>
    </lineage>
</organism>
<dbReference type="InterPro" id="IPR039424">
    <property type="entry name" value="SBP_5"/>
</dbReference>
<evidence type="ECO:0000259" key="5">
    <source>
        <dbReference type="Pfam" id="PF00496"/>
    </source>
</evidence>
<dbReference type="GO" id="GO:0015833">
    <property type="term" value="P:peptide transport"/>
    <property type="evidence" value="ECO:0007669"/>
    <property type="project" value="TreeGrafter"/>
</dbReference>
<dbReference type="CDD" id="cd08497">
    <property type="entry name" value="MbnE-like"/>
    <property type="match status" value="1"/>
</dbReference>